<dbReference type="AlphaFoldDB" id="A0A1V8M5N6"/>
<accession>A0A1V8M5N6</accession>
<dbReference type="InterPro" id="IPR007404">
    <property type="entry name" value="YdjM-like"/>
</dbReference>
<keyword evidence="1" id="KW-0472">Membrane</keyword>
<dbReference type="STRING" id="1420851.AU255_02970"/>
<evidence type="ECO:0000313" key="2">
    <source>
        <dbReference type="EMBL" id="OQK16880.1"/>
    </source>
</evidence>
<organism evidence="2 3">
    <name type="scientific">Methyloprofundus sedimenti</name>
    <dbReference type="NCBI Taxonomy" id="1420851"/>
    <lineage>
        <taxon>Bacteria</taxon>
        <taxon>Pseudomonadati</taxon>
        <taxon>Pseudomonadota</taxon>
        <taxon>Gammaproteobacteria</taxon>
        <taxon>Methylococcales</taxon>
        <taxon>Methylococcaceae</taxon>
        <taxon>Methyloprofundus</taxon>
    </lineage>
</organism>
<evidence type="ECO:0008006" key="4">
    <source>
        <dbReference type="Google" id="ProtNLM"/>
    </source>
</evidence>
<protein>
    <recommendedName>
        <fullName evidence="4">Metal-dependent hydrolase</fullName>
    </recommendedName>
</protein>
<feature type="transmembrane region" description="Helical" evidence="1">
    <location>
        <begin position="216"/>
        <end position="234"/>
    </location>
</feature>
<proteinExistence type="predicted"/>
<reference evidence="2 3" key="1">
    <citation type="submission" date="2015-12" db="EMBL/GenBank/DDBJ databases">
        <authorList>
            <person name="Shamseldin A."/>
            <person name="Moawad H."/>
            <person name="Abd El-Rahim W.M."/>
            <person name="Sadowsky M.J."/>
        </authorList>
    </citation>
    <scope>NUCLEOTIDE SEQUENCE [LARGE SCALE GENOMIC DNA]</scope>
    <source>
        <strain evidence="2 3">WF1</strain>
    </source>
</reference>
<feature type="transmembrane region" description="Helical" evidence="1">
    <location>
        <begin position="187"/>
        <end position="210"/>
    </location>
</feature>
<comment type="caution">
    <text evidence="2">The sequence shown here is derived from an EMBL/GenBank/DDBJ whole genome shotgun (WGS) entry which is preliminary data.</text>
</comment>
<feature type="transmembrane region" description="Helical" evidence="1">
    <location>
        <begin position="103"/>
        <end position="122"/>
    </location>
</feature>
<feature type="transmembrane region" description="Helical" evidence="1">
    <location>
        <begin position="156"/>
        <end position="175"/>
    </location>
</feature>
<feature type="transmembrane region" description="Helical" evidence="1">
    <location>
        <begin position="69"/>
        <end position="91"/>
    </location>
</feature>
<feature type="transmembrane region" description="Helical" evidence="1">
    <location>
        <begin position="254"/>
        <end position="278"/>
    </location>
</feature>
<dbReference type="Pfam" id="PF04307">
    <property type="entry name" value="YdjM"/>
    <property type="match status" value="1"/>
</dbReference>
<name>A0A1V8M5N6_9GAMM</name>
<dbReference type="Proteomes" id="UP000191980">
    <property type="component" value="Unassembled WGS sequence"/>
</dbReference>
<keyword evidence="3" id="KW-1185">Reference proteome</keyword>
<dbReference type="EMBL" id="LPUF01000001">
    <property type="protein sequence ID" value="OQK16880.1"/>
    <property type="molecule type" value="Genomic_DNA"/>
</dbReference>
<evidence type="ECO:0000313" key="3">
    <source>
        <dbReference type="Proteomes" id="UP000191980"/>
    </source>
</evidence>
<gene>
    <name evidence="2" type="ORF">AU255_02970</name>
</gene>
<keyword evidence="1" id="KW-1133">Transmembrane helix</keyword>
<evidence type="ECO:0000256" key="1">
    <source>
        <dbReference type="SAM" id="Phobius"/>
    </source>
</evidence>
<keyword evidence="1" id="KW-0812">Transmembrane</keyword>
<sequence length="310" mass="34065">MHELPLVTALLANPFISDTISRTSRFIFKKYFTYLAPSQGQVNTVANFKTHLSVASIASSGAASLAVNIQLIDLLDAPWLILVGTIGGLLPDIDSDNSKPAKLLFLLLAIISALTVLSIFSISHEITELFNPDKLVCDLSIFNTSSLLSALSEKCISLSLLLIVLTTFVIVRYLLFAVFNSLTVHRGVFHSILAAIFFALLVTCIAHFYLQQTIEFSWLSGLFVCIGFIVHLLLDEVFSVDLSNSRMKKSFGTALKLCSYNSWSASIIMLLCTLTLYYTSPPLASTINRIYLQIAPTQHIAFEGGNEKSI</sequence>